<proteinExistence type="predicted"/>
<gene>
    <name evidence="1" type="ORF">GA0061098_105624</name>
</gene>
<reference evidence="2" key="1">
    <citation type="submission" date="2016-08" db="EMBL/GenBank/DDBJ databases">
        <authorList>
            <person name="Varghese N."/>
            <person name="Submissions Spin"/>
        </authorList>
    </citation>
    <scope>NUCLEOTIDE SEQUENCE [LARGE SCALE GENOMIC DNA]</scope>
    <source>
        <strain evidence="2">ERR11</strain>
    </source>
</reference>
<evidence type="ECO:0000313" key="2">
    <source>
        <dbReference type="Proteomes" id="UP000199184"/>
    </source>
</evidence>
<keyword evidence="2" id="KW-1185">Reference proteome</keyword>
<dbReference type="AlphaFoldDB" id="A0A1C3XU95"/>
<name>A0A1C3XU95_9BRAD</name>
<dbReference type="Proteomes" id="UP000199184">
    <property type="component" value="Unassembled WGS sequence"/>
</dbReference>
<organism evidence="1 2">
    <name type="scientific">Bradyrhizobium shewense</name>
    <dbReference type="NCBI Taxonomy" id="1761772"/>
    <lineage>
        <taxon>Bacteria</taxon>
        <taxon>Pseudomonadati</taxon>
        <taxon>Pseudomonadota</taxon>
        <taxon>Alphaproteobacteria</taxon>
        <taxon>Hyphomicrobiales</taxon>
        <taxon>Nitrobacteraceae</taxon>
        <taxon>Bradyrhizobium</taxon>
    </lineage>
</organism>
<evidence type="ECO:0000313" key="1">
    <source>
        <dbReference type="EMBL" id="SCB55843.1"/>
    </source>
</evidence>
<sequence length="153" mass="17435">MPGVKRRRRKVTEPDWSLIARELKRKHVTLQVLWDGHIAEHPDGYRYGRFCDFFRNWGGRLPLVMRHHHAGAMPGIDPVSAVTFRSPLDDPRRCSCIPNTLAHTGVDALAIPIWRARMGRITKVRDGETRKALFEAAHVVFTASDPVISDEGY</sequence>
<dbReference type="EMBL" id="FMAI01000056">
    <property type="protein sequence ID" value="SCB55843.1"/>
    <property type="molecule type" value="Genomic_DNA"/>
</dbReference>
<accession>A0A1C3XU95</accession>
<protein>
    <submittedName>
        <fullName evidence="1">Uncharacterized protein</fullName>
    </submittedName>
</protein>